<dbReference type="GO" id="GO:0003924">
    <property type="term" value="F:GTPase activity"/>
    <property type="evidence" value="ECO:0007669"/>
    <property type="project" value="InterPro"/>
</dbReference>
<keyword evidence="2" id="KW-0597">Phosphoprotein</keyword>
<reference evidence="5" key="1">
    <citation type="submission" date="2016-06" db="UniProtKB">
        <authorList>
            <consortium name="WormBaseParasite"/>
        </authorList>
    </citation>
    <scope>IDENTIFICATION</scope>
</reference>
<reference evidence="3 4" key="2">
    <citation type="submission" date="2018-11" db="EMBL/GenBank/DDBJ databases">
        <authorList>
            <consortium name="Pathogen Informatics"/>
        </authorList>
    </citation>
    <scope>NUCLEOTIDE SEQUENCE [LARGE SCALE GENOMIC DNA]</scope>
    <source>
        <strain evidence="3 4">Egypt</strain>
    </source>
</reference>
<dbReference type="OrthoDB" id="5239715at2759"/>
<dbReference type="PANTHER" id="PTHR45775">
    <property type="entry name" value="RAD, GEM/KIR FAMILY MEMBER 2, ISOFORM C"/>
    <property type="match status" value="1"/>
</dbReference>
<comment type="similarity">
    <text evidence="1">Belongs to the small GTPase superfamily. RGK family.</text>
</comment>
<evidence type="ECO:0000313" key="4">
    <source>
        <dbReference type="Proteomes" id="UP000272942"/>
    </source>
</evidence>
<sequence length="226" mass="25438">MRTNAQEDELTRNITVEVNNEKFNLVLVDTNFMHDEFQDSSKSDIIESADAYVVVYAIDDKSTFTTAHSIVNYLLGKCKRSSAILLVANKSDLVRTRAVSSDGSQDTAKTLAPKCMVMVVKSESESEGKNLAAVYSCPFYEISTSLNHRVDELLVGIITEIEARHMELEKERDRLDKMATTNKRGSTSHPGHRRSFVVSKSPANSVFKFFQKHFSRKDQKTGQSPY</sequence>
<dbReference type="PROSITE" id="PS51419">
    <property type="entry name" value="RAB"/>
    <property type="match status" value="1"/>
</dbReference>
<dbReference type="InterPro" id="IPR001806">
    <property type="entry name" value="Small_GTPase"/>
</dbReference>
<dbReference type="Pfam" id="PF00071">
    <property type="entry name" value="Ras"/>
    <property type="match status" value="1"/>
</dbReference>
<dbReference type="PANTHER" id="PTHR45775:SF6">
    <property type="entry name" value="RAD, GEM_KIR FAMILY MEMBER 2, ISOFORM C"/>
    <property type="match status" value="1"/>
</dbReference>
<dbReference type="Gene3D" id="3.40.50.300">
    <property type="entry name" value="P-loop containing nucleotide triphosphate hydrolases"/>
    <property type="match status" value="1"/>
</dbReference>
<accession>A0A183A6Y2</accession>
<evidence type="ECO:0000313" key="5">
    <source>
        <dbReference type="WBParaSite" id="ECPE_0000272001-mRNA-1"/>
    </source>
</evidence>
<dbReference type="InterPro" id="IPR027417">
    <property type="entry name" value="P-loop_NTPase"/>
</dbReference>
<dbReference type="SMART" id="SM00173">
    <property type="entry name" value="RAS"/>
    <property type="match status" value="1"/>
</dbReference>
<dbReference type="SMART" id="SM00175">
    <property type="entry name" value="RAB"/>
    <property type="match status" value="1"/>
</dbReference>
<dbReference type="InterPro" id="IPR051641">
    <property type="entry name" value="RGK_GTP-binding_reg"/>
</dbReference>
<keyword evidence="4" id="KW-1185">Reference proteome</keyword>
<dbReference type="GO" id="GO:0005525">
    <property type="term" value="F:GTP binding"/>
    <property type="evidence" value="ECO:0007669"/>
    <property type="project" value="InterPro"/>
</dbReference>
<protein>
    <submittedName>
        <fullName evidence="5">GTP-binding protein RAD</fullName>
    </submittedName>
</protein>
<gene>
    <name evidence="3" type="ORF">ECPE_LOCUS2717</name>
</gene>
<dbReference type="AlphaFoldDB" id="A0A183A6Y2"/>
<evidence type="ECO:0000313" key="3">
    <source>
        <dbReference type="EMBL" id="VDP67236.1"/>
    </source>
</evidence>
<dbReference type="EMBL" id="UZAN01039810">
    <property type="protein sequence ID" value="VDP67236.1"/>
    <property type="molecule type" value="Genomic_DNA"/>
</dbReference>
<name>A0A183A6Y2_9TREM</name>
<organism evidence="5">
    <name type="scientific">Echinostoma caproni</name>
    <dbReference type="NCBI Taxonomy" id="27848"/>
    <lineage>
        <taxon>Eukaryota</taxon>
        <taxon>Metazoa</taxon>
        <taxon>Spiralia</taxon>
        <taxon>Lophotrochozoa</taxon>
        <taxon>Platyhelminthes</taxon>
        <taxon>Trematoda</taxon>
        <taxon>Digenea</taxon>
        <taxon>Plagiorchiida</taxon>
        <taxon>Echinostomata</taxon>
        <taxon>Echinostomatoidea</taxon>
        <taxon>Echinostomatidae</taxon>
        <taxon>Echinostoma</taxon>
    </lineage>
</organism>
<dbReference type="GO" id="GO:0005886">
    <property type="term" value="C:plasma membrane"/>
    <property type="evidence" value="ECO:0007669"/>
    <property type="project" value="TreeGrafter"/>
</dbReference>
<proteinExistence type="inferred from homology"/>
<evidence type="ECO:0000256" key="2">
    <source>
        <dbReference type="ARBA" id="ARBA00022553"/>
    </source>
</evidence>
<dbReference type="GO" id="GO:0005246">
    <property type="term" value="F:calcium channel regulator activity"/>
    <property type="evidence" value="ECO:0007669"/>
    <property type="project" value="TreeGrafter"/>
</dbReference>
<dbReference type="Proteomes" id="UP000272942">
    <property type="component" value="Unassembled WGS sequence"/>
</dbReference>
<evidence type="ECO:0000256" key="1">
    <source>
        <dbReference type="ARBA" id="ARBA00008846"/>
    </source>
</evidence>
<dbReference type="PROSITE" id="PS51421">
    <property type="entry name" value="RAS"/>
    <property type="match status" value="1"/>
</dbReference>
<dbReference type="WBParaSite" id="ECPE_0000272001-mRNA-1">
    <property type="protein sequence ID" value="ECPE_0000272001-mRNA-1"/>
    <property type="gene ID" value="ECPE_0000272001"/>
</dbReference>
<dbReference type="SUPFAM" id="SSF52540">
    <property type="entry name" value="P-loop containing nucleoside triphosphate hydrolases"/>
    <property type="match status" value="1"/>
</dbReference>